<dbReference type="OrthoDB" id="4331740at2759"/>
<dbReference type="AlphaFoldDB" id="A0A1V6TG65"/>
<name>A0A1V6TG65_9EURO</name>
<organism evidence="2 3">
    <name type="scientific">Penicillium steckii</name>
    <dbReference type="NCBI Taxonomy" id="303698"/>
    <lineage>
        <taxon>Eukaryota</taxon>
        <taxon>Fungi</taxon>
        <taxon>Dikarya</taxon>
        <taxon>Ascomycota</taxon>
        <taxon>Pezizomycotina</taxon>
        <taxon>Eurotiomycetes</taxon>
        <taxon>Eurotiomycetidae</taxon>
        <taxon>Eurotiales</taxon>
        <taxon>Aspergillaceae</taxon>
        <taxon>Penicillium</taxon>
    </lineage>
</organism>
<sequence>MFFKTAISMTLLGVAVALPAQNSAQSWTATPTWSAIPTAPANYASSPAPSSVQAAESKYLADYSSFLTATGTAQANIYSKLNPDLQAIQSAQVEAWSSSIPQATGPAKRH</sequence>
<reference evidence="3" key="1">
    <citation type="journal article" date="2017" name="Nat. Microbiol.">
        <title>Global analysis of biosynthetic gene clusters reveals vast potential of secondary metabolite production in Penicillium species.</title>
        <authorList>
            <person name="Nielsen J.C."/>
            <person name="Grijseels S."/>
            <person name="Prigent S."/>
            <person name="Ji B."/>
            <person name="Dainat J."/>
            <person name="Nielsen K.F."/>
            <person name="Frisvad J.C."/>
            <person name="Workman M."/>
            <person name="Nielsen J."/>
        </authorList>
    </citation>
    <scope>NUCLEOTIDE SEQUENCE [LARGE SCALE GENOMIC DNA]</scope>
    <source>
        <strain evidence="3">IBT 24891</strain>
    </source>
</reference>
<protein>
    <submittedName>
        <fullName evidence="2">Uncharacterized protein</fullName>
    </submittedName>
</protein>
<dbReference type="Proteomes" id="UP000191285">
    <property type="component" value="Unassembled WGS sequence"/>
</dbReference>
<evidence type="ECO:0000256" key="1">
    <source>
        <dbReference type="SAM" id="SignalP"/>
    </source>
</evidence>
<feature type="signal peptide" evidence="1">
    <location>
        <begin position="1"/>
        <end position="17"/>
    </location>
</feature>
<feature type="chain" id="PRO_5012641649" evidence="1">
    <location>
        <begin position="18"/>
        <end position="110"/>
    </location>
</feature>
<keyword evidence="1" id="KW-0732">Signal</keyword>
<evidence type="ECO:0000313" key="3">
    <source>
        <dbReference type="Proteomes" id="UP000191285"/>
    </source>
</evidence>
<dbReference type="EMBL" id="MLKD01000006">
    <property type="protein sequence ID" value="OQE25251.1"/>
    <property type="molecule type" value="Genomic_DNA"/>
</dbReference>
<accession>A0A1V6TG65</accession>
<evidence type="ECO:0000313" key="2">
    <source>
        <dbReference type="EMBL" id="OQE25251.1"/>
    </source>
</evidence>
<keyword evidence="3" id="KW-1185">Reference proteome</keyword>
<gene>
    <name evidence="2" type="ORF">PENSTE_c006G02140</name>
</gene>
<proteinExistence type="predicted"/>
<comment type="caution">
    <text evidence="2">The sequence shown here is derived from an EMBL/GenBank/DDBJ whole genome shotgun (WGS) entry which is preliminary data.</text>
</comment>